<feature type="transmembrane region" description="Helical" evidence="4">
    <location>
        <begin position="105"/>
        <end position="123"/>
    </location>
</feature>
<proteinExistence type="predicted"/>
<keyword evidence="1" id="KW-0677">Repeat</keyword>
<evidence type="ECO:0000256" key="2">
    <source>
        <dbReference type="ARBA" id="ARBA00022803"/>
    </source>
</evidence>
<evidence type="ECO:0000313" key="6">
    <source>
        <dbReference type="Proteomes" id="UP000230154"/>
    </source>
</evidence>
<feature type="transmembrane region" description="Helical" evidence="4">
    <location>
        <begin position="434"/>
        <end position="452"/>
    </location>
</feature>
<dbReference type="PANTHER" id="PTHR45586">
    <property type="entry name" value="TPR REPEAT-CONTAINING PROTEIN PA4667"/>
    <property type="match status" value="1"/>
</dbReference>
<feature type="transmembrane region" description="Helical" evidence="4">
    <location>
        <begin position="228"/>
        <end position="246"/>
    </location>
</feature>
<name>A0A2H0TQL6_9BACT</name>
<feature type="transmembrane region" description="Helical" evidence="4">
    <location>
        <begin position="42"/>
        <end position="62"/>
    </location>
</feature>
<dbReference type="SUPFAM" id="SSF48452">
    <property type="entry name" value="TPR-like"/>
    <property type="match status" value="1"/>
</dbReference>
<reference evidence="6" key="1">
    <citation type="submission" date="2017-09" db="EMBL/GenBank/DDBJ databases">
        <title>Depth-based differentiation of microbial function through sediment-hosted aquifers and enrichment of novel symbionts in the deep terrestrial subsurface.</title>
        <authorList>
            <person name="Probst A.J."/>
            <person name="Ladd B."/>
            <person name="Jarett J.K."/>
            <person name="Geller-Mcgrath D.E."/>
            <person name="Sieber C.M.K."/>
            <person name="Emerson J.B."/>
            <person name="Anantharaman K."/>
            <person name="Thomas B.C."/>
            <person name="Malmstrom R."/>
            <person name="Stieglmeier M."/>
            <person name="Klingl A."/>
            <person name="Woyke T."/>
            <person name="Ryan C.M."/>
            <person name="Banfield J.F."/>
        </authorList>
    </citation>
    <scope>NUCLEOTIDE SEQUENCE [LARGE SCALE GENOMIC DNA]</scope>
</reference>
<feature type="transmembrane region" description="Helical" evidence="4">
    <location>
        <begin position="464"/>
        <end position="490"/>
    </location>
</feature>
<keyword evidence="4" id="KW-1133">Transmembrane helix</keyword>
<evidence type="ECO:0000256" key="3">
    <source>
        <dbReference type="PROSITE-ProRule" id="PRU00339"/>
    </source>
</evidence>
<dbReference type="InterPro" id="IPR019734">
    <property type="entry name" value="TPR_rpt"/>
</dbReference>
<gene>
    <name evidence="5" type="ORF">COU35_02520</name>
</gene>
<evidence type="ECO:0000256" key="4">
    <source>
        <dbReference type="SAM" id="Phobius"/>
    </source>
</evidence>
<dbReference type="Gene3D" id="1.25.40.10">
    <property type="entry name" value="Tetratricopeptide repeat domain"/>
    <property type="match status" value="2"/>
</dbReference>
<sequence>MKQPWYTFYIQKLPFTLLLVATTGLPLIYLTGLRAPVVDAKMLWVIIASAALMFFWLARIVLDRSVCIRSSLLDIAFICVVAATLVSGFLSLLPYQSFVGRPSTGGLSVFFVLALIVFAWITIQETVSVRQWHMLWTVVFAATGLSALVFLFGQFDVTQGFLASLPFGLPPSNLIGLRASELAMFTALVGLVGAGMLMHKEKHWWMQLLPALAFLLSAAVLVRVGFAFAIALFAGGLVLLVLVGWFQAPRMRLWVIAILSLFAVASIFFAVQGIPAGVKVKLAPEITLSPNASWFIAKSTLGSGTESFLLGVGPGTFDAAFALYRPVQFAGPIDTQAPAFIRPYNTFFSFAAEFGFLFSLSFLLCIVLVFIIATHAFLELSSETKLYNAFSREKLYRDTSRRNHFQVDGIVVGVAWVVATLGMAVYTYGPALWWLWWFLTAMTVVGLASLAPKQLRSVVKDIRITSYSAVIITVILVLLTIGIGMGGLAVSNMVRAERAYAQAAAVSPAAAQEKIEEALLFAPKNLEYRLSLAQGYLEQARLQSLNPSDPERLGSALAAATDHALKAAKEYPGSKDAWQTLAILYMNARGLVDDENAKQANARAAEALEHAVTLDPYNPRLHWQMGLVKDYSDDVIQAAESYNGAIALRADFIAAYQSLAALYERHNQIDKAVAVYQQMVDKNIEPARALYEQGRLVFNRNKGDDITRAEQLWLSAIEKDPTYANALYSLGLLYERLGNRAEALTYFRRVQSLNPFNEDVKDKIQSLQ</sequence>
<feature type="transmembrane region" description="Helical" evidence="4">
    <location>
        <begin position="74"/>
        <end position="93"/>
    </location>
</feature>
<dbReference type="InterPro" id="IPR013105">
    <property type="entry name" value="TPR_2"/>
</dbReference>
<feature type="repeat" description="TPR" evidence="3">
    <location>
        <begin position="724"/>
        <end position="757"/>
    </location>
</feature>
<evidence type="ECO:0000256" key="1">
    <source>
        <dbReference type="ARBA" id="ARBA00022737"/>
    </source>
</evidence>
<feature type="transmembrane region" description="Helical" evidence="4">
    <location>
        <begin position="407"/>
        <end position="428"/>
    </location>
</feature>
<dbReference type="Pfam" id="PF07719">
    <property type="entry name" value="TPR_2"/>
    <property type="match status" value="1"/>
</dbReference>
<keyword evidence="4" id="KW-0812">Transmembrane</keyword>
<organism evidence="5 6">
    <name type="scientific">Candidatus Magasanikbacteria bacterium CG10_big_fil_rev_8_21_14_0_10_47_10</name>
    <dbReference type="NCBI Taxonomy" id="1974652"/>
    <lineage>
        <taxon>Bacteria</taxon>
        <taxon>Candidatus Magasanikiibacteriota</taxon>
    </lineage>
</organism>
<feature type="transmembrane region" description="Helical" evidence="4">
    <location>
        <begin position="12"/>
        <end position="30"/>
    </location>
</feature>
<dbReference type="InterPro" id="IPR002885">
    <property type="entry name" value="PPR_rpt"/>
</dbReference>
<feature type="transmembrane region" description="Helical" evidence="4">
    <location>
        <begin position="204"/>
        <end position="222"/>
    </location>
</feature>
<dbReference type="SMART" id="SM00028">
    <property type="entry name" value="TPR"/>
    <property type="match status" value="4"/>
</dbReference>
<dbReference type="PROSITE" id="PS50293">
    <property type="entry name" value="TPR_REGION"/>
    <property type="match status" value="1"/>
</dbReference>
<protein>
    <submittedName>
        <fullName evidence="5">Uncharacterized protein</fullName>
    </submittedName>
</protein>
<evidence type="ECO:0000313" key="5">
    <source>
        <dbReference type="EMBL" id="PIR74432.1"/>
    </source>
</evidence>
<keyword evidence="4" id="KW-0472">Membrane</keyword>
<dbReference type="InterPro" id="IPR011990">
    <property type="entry name" value="TPR-like_helical_dom_sf"/>
</dbReference>
<dbReference type="PANTHER" id="PTHR45586:SF1">
    <property type="entry name" value="LIPOPOLYSACCHARIDE ASSEMBLY PROTEIN B"/>
    <property type="match status" value="1"/>
</dbReference>
<feature type="transmembrane region" description="Helical" evidence="4">
    <location>
        <begin position="175"/>
        <end position="197"/>
    </location>
</feature>
<feature type="transmembrane region" description="Helical" evidence="4">
    <location>
        <begin position="135"/>
        <end position="155"/>
    </location>
</feature>
<dbReference type="Proteomes" id="UP000230154">
    <property type="component" value="Unassembled WGS sequence"/>
</dbReference>
<comment type="caution">
    <text evidence="5">The sequence shown here is derived from an EMBL/GenBank/DDBJ whole genome shotgun (WGS) entry which is preliminary data.</text>
</comment>
<dbReference type="AlphaFoldDB" id="A0A2H0TQL6"/>
<feature type="transmembrane region" description="Helical" evidence="4">
    <location>
        <begin position="253"/>
        <end position="274"/>
    </location>
</feature>
<dbReference type="PROSITE" id="PS50005">
    <property type="entry name" value="TPR"/>
    <property type="match status" value="1"/>
</dbReference>
<feature type="transmembrane region" description="Helical" evidence="4">
    <location>
        <begin position="354"/>
        <end position="378"/>
    </location>
</feature>
<accession>A0A2H0TQL6</accession>
<dbReference type="EMBL" id="PFCB01000021">
    <property type="protein sequence ID" value="PIR74432.1"/>
    <property type="molecule type" value="Genomic_DNA"/>
</dbReference>
<dbReference type="PROSITE" id="PS51375">
    <property type="entry name" value="PPR"/>
    <property type="match status" value="1"/>
</dbReference>
<dbReference type="InterPro" id="IPR051012">
    <property type="entry name" value="CellSynth/LPSAsmb/PSIAsmb"/>
</dbReference>
<keyword evidence="2 3" id="KW-0802">TPR repeat</keyword>